<gene>
    <name evidence="2" type="ORF">S01H4_46985</name>
</gene>
<comment type="caution">
    <text evidence="2">The sequence shown here is derived from an EMBL/GenBank/DDBJ whole genome shotgun (WGS) entry which is preliminary data.</text>
</comment>
<keyword evidence="1" id="KW-0472">Membrane</keyword>
<feature type="transmembrane region" description="Helical" evidence="1">
    <location>
        <begin position="6"/>
        <end position="22"/>
    </location>
</feature>
<keyword evidence="1" id="KW-0812">Transmembrane</keyword>
<sequence length="135" mass="16399">MFFLPITLIFIGHAIVFLIYTLKNHKQKRQKKIFTNELIVSMLFFAAGLLFPFMYQSHNPTLDPNILNFLWLTSSIFIIIEEILWFFVIFYVFIVCKKNPSLKIEKNHENFKKYFTQNWNYDFRKDIERNNRSDS</sequence>
<dbReference type="EMBL" id="BART01026320">
    <property type="protein sequence ID" value="GAG95478.1"/>
    <property type="molecule type" value="Genomic_DNA"/>
</dbReference>
<feature type="transmembrane region" description="Helical" evidence="1">
    <location>
        <begin position="75"/>
        <end position="96"/>
    </location>
</feature>
<evidence type="ECO:0000313" key="2">
    <source>
        <dbReference type="EMBL" id="GAG95478.1"/>
    </source>
</evidence>
<reference evidence="2" key="1">
    <citation type="journal article" date="2014" name="Front. Microbiol.">
        <title>High frequency of phylogenetically diverse reductive dehalogenase-homologous genes in deep subseafloor sedimentary metagenomes.</title>
        <authorList>
            <person name="Kawai M."/>
            <person name="Futagami T."/>
            <person name="Toyoda A."/>
            <person name="Takaki Y."/>
            <person name="Nishi S."/>
            <person name="Hori S."/>
            <person name="Arai W."/>
            <person name="Tsubouchi T."/>
            <person name="Morono Y."/>
            <person name="Uchiyama I."/>
            <person name="Ito T."/>
            <person name="Fujiyama A."/>
            <person name="Inagaki F."/>
            <person name="Takami H."/>
        </authorList>
    </citation>
    <scope>NUCLEOTIDE SEQUENCE</scope>
    <source>
        <strain evidence="2">Expedition CK06-06</strain>
    </source>
</reference>
<keyword evidence="1" id="KW-1133">Transmembrane helix</keyword>
<name>X1CGT6_9ZZZZ</name>
<accession>X1CGT6</accession>
<organism evidence="2">
    <name type="scientific">marine sediment metagenome</name>
    <dbReference type="NCBI Taxonomy" id="412755"/>
    <lineage>
        <taxon>unclassified sequences</taxon>
        <taxon>metagenomes</taxon>
        <taxon>ecological metagenomes</taxon>
    </lineage>
</organism>
<proteinExistence type="predicted"/>
<dbReference type="AlphaFoldDB" id="X1CGT6"/>
<evidence type="ECO:0000256" key="1">
    <source>
        <dbReference type="SAM" id="Phobius"/>
    </source>
</evidence>
<feature type="transmembrane region" description="Helical" evidence="1">
    <location>
        <begin position="34"/>
        <end position="55"/>
    </location>
</feature>
<protein>
    <submittedName>
        <fullName evidence="2">Uncharacterized protein</fullName>
    </submittedName>
</protein>
<feature type="non-terminal residue" evidence="2">
    <location>
        <position position="135"/>
    </location>
</feature>